<dbReference type="Gene3D" id="3.10.580.10">
    <property type="entry name" value="CBS-domain"/>
    <property type="match status" value="1"/>
</dbReference>
<comment type="caution">
    <text evidence="4">The sequence shown here is derived from an EMBL/GenBank/DDBJ whole genome shotgun (WGS) entry which is preliminary data.</text>
</comment>
<dbReference type="PANTHER" id="PTHR43080">
    <property type="entry name" value="CBS DOMAIN-CONTAINING PROTEIN CBSX3, MITOCHONDRIAL"/>
    <property type="match status" value="1"/>
</dbReference>
<reference evidence="4" key="1">
    <citation type="journal article" date="2021" name="Environ. Microbiol.">
        <title>Genomic characterization of three novel Desulfobacterota classes expand the metabolic and phylogenetic diversity of the phylum.</title>
        <authorList>
            <person name="Murphy C.L."/>
            <person name="Biggerstaff J."/>
            <person name="Eichhorn A."/>
            <person name="Ewing E."/>
            <person name="Shahan R."/>
            <person name="Soriano D."/>
            <person name="Stewart S."/>
            <person name="VanMol K."/>
            <person name="Walker R."/>
            <person name="Walters P."/>
            <person name="Elshahed M.S."/>
            <person name="Youssef N.H."/>
        </authorList>
    </citation>
    <scope>NUCLEOTIDE SEQUENCE</scope>
    <source>
        <strain evidence="4">Zod_Metabat.24</strain>
    </source>
</reference>
<dbReference type="PANTHER" id="PTHR43080:SF2">
    <property type="entry name" value="CBS DOMAIN-CONTAINING PROTEIN"/>
    <property type="match status" value="1"/>
</dbReference>
<evidence type="ECO:0000259" key="3">
    <source>
        <dbReference type="PROSITE" id="PS51371"/>
    </source>
</evidence>
<dbReference type="SMART" id="SM00116">
    <property type="entry name" value="CBS"/>
    <property type="match status" value="2"/>
</dbReference>
<name>A0A9D8KHX0_9DELT</name>
<organism evidence="4 5">
    <name type="scientific">Candidatus Zymogenus saltonus</name>
    <dbReference type="NCBI Taxonomy" id="2844893"/>
    <lineage>
        <taxon>Bacteria</taxon>
        <taxon>Deltaproteobacteria</taxon>
        <taxon>Candidatus Zymogenia</taxon>
        <taxon>Candidatus Zymogeniales</taxon>
        <taxon>Candidatus Zymogenaceae</taxon>
        <taxon>Candidatus Zymogenus</taxon>
    </lineage>
</organism>
<accession>A0A9D8KHX0</accession>
<sequence length="149" mass="16641">MKKKTISDLLKEKGASILSINENVDVGEAVAVMNVEKVGSLLVKDDSGSYTGIITERDLLTHLGTCSEDLCTYKVKEIMSKDLICASPDDTLDKASNVMIENRIRHLPIVSKKEVVGVISMKDIVNFIRSGLEEETKYLRDYITDEYPR</sequence>
<keyword evidence="1 2" id="KW-0129">CBS domain</keyword>
<dbReference type="Pfam" id="PF00571">
    <property type="entry name" value="CBS"/>
    <property type="match status" value="2"/>
</dbReference>
<dbReference type="SUPFAM" id="SSF54631">
    <property type="entry name" value="CBS-domain pair"/>
    <property type="match status" value="1"/>
</dbReference>
<feature type="domain" description="CBS" evidence="3">
    <location>
        <begin position="9"/>
        <end position="70"/>
    </location>
</feature>
<gene>
    <name evidence="4" type="ORF">JW984_12845</name>
</gene>
<feature type="domain" description="CBS" evidence="3">
    <location>
        <begin position="79"/>
        <end position="134"/>
    </location>
</feature>
<evidence type="ECO:0000256" key="2">
    <source>
        <dbReference type="PROSITE-ProRule" id="PRU00703"/>
    </source>
</evidence>
<evidence type="ECO:0000313" key="4">
    <source>
        <dbReference type="EMBL" id="MBN1574076.1"/>
    </source>
</evidence>
<dbReference type="AlphaFoldDB" id="A0A9D8KHX0"/>
<reference evidence="4" key="2">
    <citation type="submission" date="2021-01" db="EMBL/GenBank/DDBJ databases">
        <authorList>
            <person name="Hahn C.R."/>
            <person name="Youssef N.H."/>
            <person name="Elshahed M."/>
        </authorList>
    </citation>
    <scope>NUCLEOTIDE SEQUENCE</scope>
    <source>
        <strain evidence="4">Zod_Metabat.24</strain>
    </source>
</reference>
<evidence type="ECO:0000256" key="1">
    <source>
        <dbReference type="ARBA" id="ARBA00023122"/>
    </source>
</evidence>
<dbReference type="InterPro" id="IPR000644">
    <property type="entry name" value="CBS_dom"/>
</dbReference>
<proteinExistence type="predicted"/>
<dbReference type="InterPro" id="IPR051257">
    <property type="entry name" value="Diverse_CBS-Domain"/>
</dbReference>
<protein>
    <submittedName>
        <fullName evidence="4">CBS domain-containing protein</fullName>
    </submittedName>
</protein>
<dbReference type="PROSITE" id="PS51371">
    <property type="entry name" value="CBS"/>
    <property type="match status" value="2"/>
</dbReference>
<dbReference type="EMBL" id="JAFGIX010000065">
    <property type="protein sequence ID" value="MBN1574076.1"/>
    <property type="molecule type" value="Genomic_DNA"/>
</dbReference>
<dbReference type="InterPro" id="IPR046342">
    <property type="entry name" value="CBS_dom_sf"/>
</dbReference>
<evidence type="ECO:0000313" key="5">
    <source>
        <dbReference type="Proteomes" id="UP000809273"/>
    </source>
</evidence>
<dbReference type="Proteomes" id="UP000809273">
    <property type="component" value="Unassembled WGS sequence"/>
</dbReference>